<proteinExistence type="predicted"/>
<dbReference type="GO" id="GO:0016301">
    <property type="term" value="F:kinase activity"/>
    <property type="evidence" value="ECO:0007669"/>
    <property type="project" value="UniProtKB-KW"/>
</dbReference>
<dbReference type="SMART" id="SM00220">
    <property type="entry name" value="S_TKc"/>
    <property type="match status" value="1"/>
</dbReference>
<name>A0ABW8LQ63_9ACTN</name>
<dbReference type="PROSITE" id="PS00108">
    <property type="entry name" value="PROTEIN_KINASE_ST"/>
    <property type="match status" value="1"/>
</dbReference>
<keyword evidence="2" id="KW-0723">Serine/threonine-protein kinase</keyword>
<organism evidence="10 11">
    <name type="scientific">Streptomyces milbemycinicus</name>
    <dbReference type="NCBI Taxonomy" id="476552"/>
    <lineage>
        <taxon>Bacteria</taxon>
        <taxon>Bacillati</taxon>
        <taxon>Actinomycetota</taxon>
        <taxon>Actinomycetes</taxon>
        <taxon>Kitasatosporales</taxon>
        <taxon>Streptomycetaceae</taxon>
        <taxon>Streptomyces</taxon>
    </lineage>
</organism>
<evidence type="ECO:0000256" key="6">
    <source>
        <dbReference type="ARBA" id="ARBA00022840"/>
    </source>
</evidence>
<feature type="binding site" evidence="7">
    <location>
        <position position="149"/>
    </location>
    <ligand>
        <name>ATP</name>
        <dbReference type="ChEBI" id="CHEBI:30616"/>
    </ligand>
</feature>
<dbReference type="PROSITE" id="PS50011">
    <property type="entry name" value="PROTEIN_KINASE_DOM"/>
    <property type="match status" value="1"/>
</dbReference>
<dbReference type="InterPro" id="IPR000719">
    <property type="entry name" value="Prot_kinase_dom"/>
</dbReference>
<evidence type="ECO:0000256" key="5">
    <source>
        <dbReference type="ARBA" id="ARBA00022777"/>
    </source>
</evidence>
<evidence type="ECO:0000256" key="2">
    <source>
        <dbReference type="ARBA" id="ARBA00022527"/>
    </source>
</evidence>
<dbReference type="RefSeq" id="WP_404747119.1">
    <property type="nucleotide sequence ID" value="NZ_JBJDQH010000008.1"/>
</dbReference>
<dbReference type="PANTHER" id="PTHR43289:SF6">
    <property type="entry name" value="SERINE_THREONINE-PROTEIN KINASE NEKL-3"/>
    <property type="match status" value="1"/>
</dbReference>
<evidence type="ECO:0000256" key="7">
    <source>
        <dbReference type="PROSITE-ProRule" id="PRU10141"/>
    </source>
</evidence>
<dbReference type="InterPro" id="IPR011009">
    <property type="entry name" value="Kinase-like_dom_sf"/>
</dbReference>
<protein>
    <recommendedName>
        <fullName evidence="1">non-specific serine/threonine protein kinase</fullName>
        <ecNumber evidence="1">2.7.11.1</ecNumber>
    </recommendedName>
</protein>
<accession>A0ABW8LQ63</accession>
<dbReference type="CDD" id="cd14014">
    <property type="entry name" value="STKc_PknB_like"/>
    <property type="match status" value="1"/>
</dbReference>
<dbReference type="Proteomes" id="UP001620295">
    <property type="component" value="Unassembled WGS sequence"/>
</dbReference>
<dbReference type="EMBL" id="JBJDQH010000008">
    <property type="protein sequence ID" value="MFK4268055.1"/>
    <property type="molecule type" value="Genomic_DNA"/>
</dbReference>
<sequence length="632" mass="67651">MTNDGGRATEPTSYELQPPQAPAAPVPSQEPPREAVQEAQEAQGPPRQGAQDRPHSPYQPTQLDGRATSGQPSSGQPSSELSSERPPAGQPASEQPDPRTTPPAPAAQDPGIGRVIGGRYRLVSRLGHGGMGTVWKAHDQVVDRDVAVKEPRVPETLPEGERQKVYQRMQREARAAARIDHPSVVSVYDVAVEDGRPWLVMELVRGDSLADRLAEGTLDPREAARIGVAVLGALTAAHEAGVLHRDVKPDNVLLGRNDRVVLTDFGIAQVEGEQGLTETGAFVGSPEFIAPERVLGQRPGPESDLWSLGVVLYAAVEGMSPFRRSHAPATLQAILSAEPQTPARGSGALGTLIMQLLRKDAAARPSAAEARQALEEVARPPQTVPTVLTTRLYGQAGGGAGAGAGAGGEAGETQRGGSRFVPPILHKNRKAQLGLGGVVLVVAAALVLTLMKPFASEGGIPDKWTVRDEREVVDASLAVPEDYKRVLNDSDEDNQSVTFKDPSGVYSVYLIREVKDGEDDVTGLADAVEQTIAHRESTSQTDYADAHSKQVKSSQQGQSAADVNTTYRPFASNRDDYIPYLERSHIYVNSDKTQWRLSVTMPAKGAARETGDKLYEEVVKHLEIQDLKTAAK</sequence>
<dbReference type="PANTHER" id="PTHR43289">
    <property type="entry name" value="MITOGEN-ACTIVATED PROTEIN KINASE KINASE KINASE 20-RELATED"/>
    <property type="match status" value="1"/>
</dbReference>
<evidence type="ECO:0000256" key="3">
    <source>
        <dbReference type="ARBA" id="ARBA00022679"/>
    </source>
</evidence>
<dbReference type="InterPro" id="IPR008271">
    <property type="entry name" value="Ser/Thr_kinase_AS"/>
</dbReference>
<dbReference type="Gene3D" id="1.10.510.10">
    <property type="entry name" value="Transferase(Phosphotransferase) domain 1"/>
    <property type="match status" value="1"/>
</dbReference>
<evidence type="ECO:0000313" key="10">
    <source>
        <dbReference type="EMBL" id="MFK4268055.1"/>
    </source>
</evidence>
<feature type="compositionally biased region" description="Low complexity" evidence="8">
    <location>
        <begin position="69"/>
        <end position="81"/>
    </location>
</feature>
<gene>
    <name evidence="10" type="ORF">ACI2L5_24400</name>
</gene>
<evidence type="ECO:0000256" key="4">
    <source>
        <dbReference type="ARBA" id="ARBA00022741"/>
    </source>
</evidence>
<dbReference type="PROSITE" id="PS00107">
    <property type="entry name" value="PROTEIN_KINASE_ATP"/>
    <property type="match status" value="1"/>
</dbReference>
<evidence type="ECO:0000256" key="1">
    <source>
        <dbReference type="ARBA" id="ARBA00012513"/>
    </source>
</evidence>
<dbReference type="SUPFAM" id="SSF56112">
    <property type="entry name" value="Protein kinase-like (PK-like)"/>
    <property type="match status" value="1"/>
</dbReference>
<keyword evidence="6 7" id="KW-0067">ATP-binding</keyword>
<keyword evidence="5 10" id="KW-0418">Kinase</keyword>
<feature type="region of interest" description="Disordered" evidence="8">
    <location>
        <begin position="398"/>
        <end position="417"/>
    </location>
</feature>
<dbReference type="Gene3D" id="3.30.200.20">
    <property type="entry name" value="Phosphorylase Kinase, domain 1"/>
    <property type="match status" value="1"/>
</dbReference>
<keyword evidence="4 7" id="KW-0547">Nucleotide-binding</keyword>
<evidence type="ECO:0000256" key="8">
    <source>
        <dbReference type="SAM" id="MobiDB-lite"/>
    </source>
</evidence>
<evidence type="ECO:0000259" key="9">
    <source>
        <dbReference type="PROSITE" id="PS50011"/>
    </source>
</evidence>
<comment type="caution">
    <text evidence="10">The sequence shown here is derived from an EMBL/GenBank/DDBJ whole genome shotgun (WGS) entry which is preliminary data.</text>
</comment>
<reference evidence="10 11" key="1">
    <citation type="submission" date="2024-11" db="EMBL/GenBank/DDBJ databases">
        <title>The Natural Products Discovery Center: Release of the First 8490 Sequenced Strains for Exploring Actinobacteria Biosynthetic Diversity.</title>
        <authorList>
            <person name="Kalkreuter E."/>
            <person name="Kautsar S.A."/>
            <person name="Yang D."/>
            <person name="Bader C.D."/>
            <person name="Teijaro C.N."/>
            <person name="Fluegel L."/>
            <person name="Davis C.M."/>
            <person name="Simpson J.R."/>
            <person name="Lauterbach L."/>
            <person name="Steele A.D."/>
            <person name="Gui C."/>
            <person name="Meng S."/>
            <person name="Li G."/>
            <person name="Viehrig K."/>
            <person name="Ye F."/>
            <person name="Su P."/>
            <person name="Kiefer A.F."/>
            <person name="Nichols A."/>
            <person name="Cepeda A.J."/>
            <person name="Yan W."/>
            <person name="Fan B."/>
            <person name="Jiang Y."/>
            <person name="Adhikari A."/>
            <person name="Zheng C.-J."/>
            <person name="Schuster L."/>
            <person name="Cowan T.M."/>
            <person name="Smanski M.J."/>
            <person name="Chevrette M.G."/>
            <person name="De Carvalho L.P.S."/>
            <person name="Shen B."/>
        </authorList>
    </citation>
    <scope>NUCLEOTIDE SEQUENCE [LARGE SCALE GENOMIC DNA]</scope>
    <source>
        <strain evidence="10 11">NPDC020863</strain>
    </source>
</reference>
<feature type="domain" description="Protein kinase" evidence="9">
    <location>
        <begin position="120"/>
        <end position="378"/>
    </location>
</feature>
<dbReference type="InterPro" id="IPR017441">
    <property type="entry name" value="Protein_kinase_ATP_BS"/>
</dbReference>
<feature type="compositionally biased region" description="Pro residues" evidence="8">
    <location>
        <begin position="19"/>
        <end position="30"/>
    </location>
</feature>
<dbReference type="EC" id="2.7.11.1" evidence="1"/>
<feature type="region of interest" description="Disordered" evidence="8">
    <location>
        <begin position="1"/>
        <end position="113"/>
    </location>
</feature>
<evidence type="ECO:0000313" key="11">
    <source>
        <dbReference type="Proteomes" id="UP001620295"/>
    </source>
</evidence>
<keyword evidence="11" id="KW-1185">Reference proteome</keyword>
<dbReference type="Pfam" id="PF00069">
    <property type="entry name" value="Pkinase"/>
    <property type="match status" value="1"/>
</dbReference>
<feature type="region of interest" description="Disordered" evidence="8">
    <location>
        <begin position="534"/>
        <end position="562"/>
    </location>
</feature>
<keyword evidence="3" id="KW-0808">Transferase</keyword>
<feature type="compositionally biased region" description="Gly residues" evidence="8">
    <location>
        <begin position="398"/>
        <end position="410"/>
    </location>
</feature>